<accession>A0A1L7XY85</accession>
<organism evidence="2 3">
    <name type="scientific">Phialocephala subalpina</name>
    <dbReference type="NCBI Taxonomy" id="576137"/>
    <lineage>
        <taxon>Eukaryota</taxon>
        <taxon>Fungi</taxon>
        <taxon>Dikarya</taxon>
        <taxon>Ascomycota</taxon>
        <taxon>Pezizomycotina</taxon>
        <taxon>Leotiomycetes</taxon>
        <taxon>Helotiales</taxon>
        <taxon>Mollisiaceae</taxon>
        <taxon>Phialocephala</taxon>
        <taxon>Phialocephala fortinii species complex</taxon>
    </lineage>
</organism>
<feature type="domain" description="VOC" evidence="1">
    <location>
        <begin position="17"/>
        <end position="137"/>
    </location>
</feature>
<dbReference type="SUPFAM" id="SSF54593">
    <property type="entry name" value="Glyoxalase/Bleomycin resistance protein/Dihydroxybiphenyl dioxygenase"/>
    <property type="match status" value="1"/>
</dbReference>
<proteinExistence type="predicted"/>
<reference evidence="2 3" key="1">
    <citation type="submission" date="2016-03" db="EMBL/GenBank/DDBJ databases">
        <authorList>
            <person name="Ploux O."/>
        </authorList>
    </citation>
    <scope>NUCLEOTIDE SEQUENCE [LARGE SCALE GENOMIC DNA]</scope>
    <source>
        <strain evidence="2 3">UAMH 11012</strain>
    </source>
</reference>
<gene>
    <name evidence="2" type="ORF">PAC_19932</name>
</gene>
<dbReference type="Gene3D" id="3.10.180.10">
    <property type="entry name" value="2,3-Dihydroxybiphenyl 1,2-Dioxygenase, domain 1"/>
    <property type="match status" value="1"/>
</dbReference>
<dbReference type="GO" id="GO:0051213">
    <property type="term" value="F:dioxygenase activity"/>
    <property type="evidence" value="ECO:0007669"/>
    <property type="project" value="UniProtKB-KW"/>
</dbReference>
<evidence type="ECO:0000313" key="3">
    <source>
        <dbReference type="Proteomes" id="UP000184330"/>
    </source>
</evidence>
<evidence type="ECO:0000313" key="2">
    <source>
        <dbReference type="EMBL" id="CZR70031.1"/>
    </source>
</evidence>
<dbReference type="InterPro" id="IPR029068">
    <property type="entry name" value="Glyas_Bleomycin-R_OHBP_Dase"/>
</dbReference>
<evidence type="ECO:0000259" key="1">
    <source>
        <dbReference type="PROSITE" id="PS51819"/>
    </source>
</evidence>
<keyword evidence="2" id="KW-0560">Oxidoreductase</keyword>
<dbReference type="PROSITE" id="PS51819">
    <property type="entry name" value="VOC"/>
    <property type="match status" value="1"/>
</dbReference>
<dbReference type="InterPro" id="IPR037523">
    <property type="entry name" value="VOC_core"/>
</dbReference>
<protein>
    <submittedName>
        <fullName evidence="2">Related to Biphenyl-2,3-diol 1,2-dioxygenase 2</fullName>
    </submittedName>
</protein>
<name>A0A1L7XY85_9HELO</name>
<dbReference type="EMBL" id="FJOG01000090">
    <property type="protein sequence ID" value="CZR70031.1"/>
    <property type="molecule type" value="Genomic_DNA"/>
</dbReference>
<dbReference type="Proteomes" id="UP000184330">
    <property type="component" value="Unassembled WGS sequence"/>
</dbReference>
<dbReference type="InterPro" id="IPR004360">
    <property type="entry name" value="Glyas_Fos-R_dOase_dom"/>
</dbReference>
<sequence>MPASFDDCGDVVTRPKYLAHVVLKTPTPATFKAMVDFYKIFLNAKASYENEYLSFLTYDEEHHRIAIAIFPGTVERSAASAGLAHVAFAFDSLRDLVLAYRQRKKHGILPFWSVNHGPTTSIYYKDPDGNEIETQVDNFDTNEEVDKFMTGPMFANNPIGVDFDPEDLIKRLNSGEAEADIKKRPESGSRTLLT</sequence>
<dbReference type="AlphaFoldDB" id="A0A1L7XY85"/>
<keyword evidence="3" id="KW-1185">Reference proteome</keyword>
<keyword evidence="2" id="KW-0223">Dioxygenase</keyword>
<dbReference type="OrthoDB" id="5371818at2759"/>
<dbReference type="Pfam" id="PF00903">
    <property type="entry name" value="Glyoxalase"/>
    <property type="match status" value="1"/>
</dbReference>